<dbReference type="Pfam" id="PF13263">
    <property type="entry name" value="PHP_C"/>
    <property type="match status" value="1"/>
</dbReference>
<reference evidence="2 3" key="2">
    <citation type="submission" date="2019-04" db="EMBL/GenBank/DDBJ databases">
        <authorList>
            <person name="Yang S."/>
            <person name="Wei W."/>
        </authorList>
    </citation>
    <scope>NUCLEOTIDE SEQUENCE [LARGE SCALE GENOMIC DNA]</scope>
    <source>
        <strain evidence="3">ZP60</strain>
        <plasmid evidence="2 3">unnamed1</plasmid>
    </source>
</reference>
<dbReference type="AlphaFoldDB" id="A0A4D6KM58"/>
<dbReference type="SMART" id="SM00481">
    <property type="entry name" value="POLIIIAc"/>
    <property type="match status" value="1"/>
</dbReference>
<proteinExistence type="predicted"/>
<dbReference type="KEGG" id="halz:E5139_15980"/>
<evidence type="ECO:0000313" key="3">
    <source>
        <dbReference type="Proteomes" id="UP000297053"/>
    </source>
</evidence>
<keyword evidence="2" id="KW-0614">Plasmid</keyword>
<dbReference type="PANTHER" id="PTHR42924:SF11">
    <property type="entry name" value="POLYMERASE_HISTIDINOL PHOSPHATASE N-TERMINAL DOMAIN-CONTAINING PROTEIN"/>
    <property type="match status" value="1"/>
</dbReference>
<evidence type="ECO:0000259" key="1">
    <source>
        <dbReference type="SMART" id="SM00481"/>
    </source>
</evidence>
<reference evidence="2 3" key="1">
    <citation type="submission" date="2019-04" db="EMBL/GenBank/DDBJ databases">
        <title>Complete genome sequence of Arthrobacter sp. ZXY-2 associated with effective atrazine degradation and salt adaptation.</title>
        <authorList>
            <person name="Zhao X."/>
        </authorList>
    </citation>
    <scope>NUCLEOTIDE SEQUENCE [LARGE SCALE GENOMIC DNA]</scope>
    <source>
        <strain evidence="3">ZP60</strain>
        <plasmid evidence="2 3">unnamed1</plasmid>
    </source>
</reference>
<accession>A0A4D6KM58</accession>
<organism evidence="2 3">
    <name type="scientific">Halomicrobium mukohataei</name>
    <dbReference type="NCBI Taxonomy" id="57705"/>
    <lineage>
        <taxon>Archaea</taxon>
        <taxon>Methanobacteriati</taxon>
        <taxon>Methanobacteriota</taxon>
        <taxon>Stenosarchaea group</taxon>
        <taxon>Halobacteria</taxon>
        <taxon>Halobacteriales</taxon>
        <taxon>Haloarculaceae</taxon>
        <taxon>Halomicrobium</taxon>
    </lineage>
</organism>
<dbReference type="InterPro" id="IPR003141">
    <property type="entry name" value="Pol/His_phosphatase_N"/>
</dbReference>
<dbReference type="RefSeq" id="WP_015764197.1">
    <property type="nucleotide sequence ID" value="NZ_CP039376.1"/>
</dbReference>
<dbReference type="GO" id="GO:0035312">
    <property type="term" value="F:5'-3' DNA exonuclease activity"/>
    <property type="evidence" value="ECO:0007669"/>
    <property type="project" value="TreeGrafter"/>
</dbReference>
<dbReference type="PANTHER" id="PTHR42924">
    <property type="entry name" value="EXONUCLEASE"/>
    <property type="match status" value="1"/>
</dbReference>
<protein>
    <submittedName>
        <fullName evidence="2">Phosphoesterase</fullName>
    </submittedName>
</protein>
<feature type="domain" description="Polymerase/histidinol phosphatase N-terminal" evidence="1">
    <location>
        <begin position="16"/>
        <end position="78"/>
    </location>
</feature>
<dbReference type="Gene3D" id="3.20.20.140">
    <property type="entry name" value="Metal-dependent hydrolases"/>
    <property type="match status" value="1"/>
</dbReference>
<dbReference type="GO" id="GO:0004534">
    <property type="term" value="F:5'-3' RNA exonuclease activity"/>
    <property type="evidence" value="ECO:0007669"/>
    <property type="project" value="TreeGrafter"/>
</dbReference>
<dbReference type="GeneID" id="8409492"/>
<evidence type="ECO:0000313" key="2">
    <source>
        <dbReference type="EMBL" id="QCD67161.1"/>
    </source>
</evidence>
<dbReference type="SUPFAM" id="SSF89550">
    <property type="entry name" value="PHP domain-like"/>
    <property type="match status" value="1"/>
</dbReference>
<dbReference type="InterPro" id="IPR052018">
    <property type="entry name" value="PHP_domain"/>
</dbReference>
<dbReference type="EMBL" id="CP039376">
    <property type="protein sequence ID" value="QCD67161.1"/>
    <property type="molecule type" value="Genomic_DNA"/>
</dbReference>
<sequence length="291" mass="32331">MQIEHPYTGDGRWLRGNLHTHTTETDGADTVEEVLDAYESIGHDFLAISDHDLLVDPDRYRADTSLTLLPAVEVTANGTHVVHVGATAVVEPRADRQAVVDDIREQGAMAIPAHPNWEADFDHWPQRRLSELTGYHGIEIYNGNIERCPGTPLATDRWDQLLSAGRRVWGFGTDDTHDAVDIGNAWTVVQVAERTPAAVLEALTAGQTYVSTGVDIERIAVEDGSIELDASERVTARLVSDWGRVQRTRAGETVRFHLPDDLVYGREHSYVRVECRGRGDDAAWTQPFYLA</sequence>
<dbReference type="InterPro" id="IPR016195">
    <property type="entry name" value="Pol/histidinol_Pase-like"/>
</dbReference>
<dbReference type="Proteomes" id="UP000297053">
    <property type="component" value="Plasmid unnamed1"/>
</dbReference>
<dbReference type="NCBIfam" id="NF038032">
    <property type="entry name" value="CehA_McbA_metalo"/>
    <property type="match status" value="1"/>
</dbReference>
<name>A0A4D6KM58_9EURY</name>
<geneLocation type="plasmid" evidence="2">
    <name>unnamed1</name>
</geneLocation>
<gene>
    <name evidence="2" type="ORF">E5139_15980</name>
</gene>